<evidence type="ECO:0000313" key="1">
    <source>
        <dbReference type="EMBL" id="GBP24568.1"/>
    </source>
</evidence>
<gene>
    <name evidence="1" type="ORF">EVAR_79477_1</name>
</gene>
<sequence>MFLVQKQRYRQTHPIYGCLGRRTSYTQAQSFSTPALARRPVTIGSLVSSISKTTTLHGLCALDSITNENTVSRPQSVKYVTDARLNCAVVHIKRPFSMVGKTRWNVKYARAQWHERALMFRPTFFETDSRTRAGSFAICLRIYIDWTAGGAARARAGIAPFIRCDK</sequence>
<reference evidence="1 2" key="1">
    <citation type="journal article" date="2019" name="Commun. Biol.">
        <title>The bagworm genome reveals a unique fibroin gene that provides high tensile strength.</title>
        <authorList>
            <person name="Kono N."/>
            <person name="Nakamura H."/>
            <person name="Ohtoshi R."/>
            <person name="Tomita M."/>
            <person name="Numata K."/>
            <person name="Arakawa K."/>
        </authorList>
    </citation>
    <scope>NUCLEOTIDE SEQUENCE [LARGE SCALE GENOMIC DNA]</scope>
</reference>
<accession>A0A4C1UDW7</accession>
<comment type="caution">
    <text evidence="1">The sequence shown here is derived from an EMBL/GenBank/DDBJ whole genome shotgun (WGS) entry which is preliminary data.</text>
</comment>
<dbReference type="Proteomes" id="UP000299102">
    <property type="component" value="Unassembled WGS sequence"/>
</dbReference>
<organism evidence="1 2">
    <name type="scientific">Eumeta variegata</name>
    <name type="common">Bagworm moth</name>
    <name type="synonym">Eumeta japonica</name>
    <dbReference type="NCBI Taxonomy" id="151549"/>
    <lineage>
        <taxon>Eukaryota</taxon>
        <taxon>Metazoa</taxon>
        <taxon>Ecdysozoa</taxon>
        <taxon>Arthropoda</taxon>
        <taxon>Hexapoda</taxon>
        <taxon>Insecta</taxon>
        <taxon>Pterygota</taxon>
        <taxon>Neoptera</taxon>
        <taxon>Endopterygota</taxon>
        <taxon>Lepidoptera</taxon>
        <taxon>Glossata</taxon>
        <taxon>Ditrysia</taxon>
        <taxon>Tineoidea</taxon>
        <taxon>Psychidae</taxon>
        <taxon>Oiketicinae</taxon>
        <taxon>Eumeta</taxon>
    </lineage>
</organism>
<dbReference type="AlphaFoldDB" id="A0A4C1UDW7"/>
<protein>
    <submittedName>
        <fullName evidence="1">Uncharacterized protein</fullName>
    </submittedName>
</protein>
<proteinExistence type="predicted"/>
<name>A0A4C1UDW7_EUMVA</name>
<evidence type="ECO:0000313" key="2">
    <source>
        <dbReference type="Proteomes" id="UP000299102"/>
    </source>
</evidence>
<keyword evidence="2" id="KW-1185">Reference proteome</keyword>
<dbReference type="EMBL" id="BGZK01000163">
    <property type="protein sequence ID" value="GBP24568.1"/>
    <property type="molecule type" value="Genomic_DNA"/>
</dbReference>